<dbReference type="Pfam" id="PF05050">
    <property type="entry name" value="Methyltransf_21"/>
    <property type="match status" value="1"/>
</dbReference>
<accession>A0A381SAI6</accession>
<dbReference type="InterPro" id="IPR006342">
    <property type="entry name" value="FkbM_mtfrase"/>
</dbReference>
<protein>
    <recommendedName>
        <fullName evidence="1">Methyltransferase FkbM domain-containing protein</fullName>
    </recommendedName>
</protein>
<gene>
    <name evidence="2" type="ORF">METZ01_LOCUS53172</name>
</gene>
<dbReference type="Gene3D" id="3.40.50.150">
    <property type="entry name" value="Vaccinia Virus protein VP39"/>
    <property type="match status" value="1"/>
</dbReference>
<dbReference type="PANTHER" id="PTHR34203">
    <property type="entry name" value="METHYLTRANSFERASE, FKBM FAMILY PROTEIN"/>
    <property type="match status" value="1"/>
</dbReference>
<dbReference type="InterPro" id="IPR029063">
    <property type="entry name" value="SAM-dependent_MTases_sf"/>
</dbReference>
<name>A0A381SAI6_9ZZZZ</name>
<organism evidence="2">
    <name type="scientific">marine metagenome</name>
    <dbReference type="NCBI Taxonomy" id="408172"/>
    <lineage>
        <taxon>unclassified sequences</taxon>
        <taxon>metagenomes</taxon>
        <taxon>ecological metagenomes</taxon>
    </lineage>
</organism>
<evidence type="ECO:0000313" key="2">
    <source>
        <dbReference type="EMBL" id="SVA00318.1"/>
    </source>
</evidence>
<sequence>MATLTTVENDLHIGTIRVSGIEVEVAGASGDLYFQQCLNQGDLLEPSVRIADLVLRDDPVILDIGASIGGVTAALAKRFPAGQVVAFEAAPSVHRSLRETVRRATGAPITVVEKAVGAEPGMLRFHEDGNGSGWGFLSEELGVVSVPVVTVDDIVAELRLDRVDFLKIDVEGGELGVLRGAEGTLLRDQPLLLFEVNVFCLWRYGRTLPQDLFSWVRERYAHTAAIDHEGTVTAIDGDATVNHVLHLLGAGPGVIDVVASNDPIDVTTDHFKMGEM</sequence>
<proteinExistence type="predicted"/>
<dbReference type="AlphaFoldDB" id="A0A381SAI6"/>
<dbReference type="CDD" id="cd02440">
    <property type="entry name" value="AdoMet_MTases"/>
    <property type="match status" value="1"/>
</dbReference>
<evidence type="ECO:0000259" key="1">
    <source>
        <dbReference type="Pfam" id="PF05050"/>
    </source>
</evidence>
<dbReference type="EMBL" id="UINC01002789">
    <property type="protein sequence ID" value="SVA00318.1"/>
    <property type="molecule type" value="Genomic_DNA"/>
</dbReference>
<dbReference type="PANTHER" id="PTHR34203:SF15">
    <property type="entry name" value="SLL1173 PROTEIN"/>
    <property type="match status" value="1"/>
</dbReference>
<feature type="domain" description="Methyltransferase FkbM" evidence="1">
    <location>
        <begin position="63"/>
        <end position="199"/>
    </location>
</feature>
<dbReference type="InterPro" id="IPR052514">
    <property type="entry name" value="SAM-dependent_MTase"/>
</dbReference>
<dbReference type="NCBIfam" id="TIGR01444">
    <property type="entry name" value="fkbM_fam"/>
    <property type="match status" value="1"/>
</dbReference>
<dbReference type="SUPFAM" id="SSF53335">
    <property type="entry name" value="S-adenosyl-L-methionine-dependent methyltransferases"/>
    <property type="match status" value="1"/>
</dbReference>
<reference evidence="2" key="1">
    <citation type="submission" date="2018-05" db="EMBL/GenBank/DDBJ databases">
        <authorList>
            <person name="Lanie J.A."/>
            <person name="Ng W.-L."/>
            <person name="Kazmierczak K.M."/>
            <person name="Andrzejewski T.M."/>
            <person name="Davidsen T.M."/>
            <person name="Wayne K.J."/>
            <person name="Tettelin H."/>
            <person name="Glass J.I."/>
            <person name="Rusch D."/>
            <person name="Podicherti R."/>
            <person name="Tsui H.-C.T."/>
            <person name="Winkler M.E."/>
        </authorList>
    </citation>
    <scope>NUCLEOTIDE SEQUENCE</scope>
</reference>